<reference evidence="2" key="1">
    <citation type="submission" date="2023-10" db="EMBL/GenBank/DDBJ databases">
        <authorList>
            <person name="Noh H."/>
        </authorList>
    </citation>
    <scope>NUCLEOTIDE SEQUENCE</scope>
    <source>
        <strain evidence="2">DUCC4014</strain>
    </source>
</reference>
<evidence type="ECO:0000313" key="2">
    <source>
        <dbReference type="EMBL" id="WOO79498.1"/>
    </source>
</evidence>
<dbReference type="AlphaFoldDB" id="A0AAF1BPJ6"/>
<accession>A0AAF1BPJ6</accession>
<gene>
    <name evidence="2" type="ORF">LOC62_02G003021</name>
</gene>
<feature type="region of interest" description="Disordered" evidence="1">
    <location>
        <begin position="77"/>
        <end position="165"/>
    </location>
</feature>
<organism evidence="2 3">
    <name type="scientific">Vanrija pseudolonga</name>
    <dbReference type="NCBI Taxonomy" id="143232"/>
    <lineage>
        <taxon>Eukaryota</taxon>
        <taxon>Fungi</taxon>
        <taxon>Dikarya</taxon>
        <taxon>Basidiomycota</taxon>
        <taxon>Agaricomycotina</taxon>
        <taxon>Tremellomycetes</taxon>
        <taxon>Trichosporonales</taxon>
        <taxon>Trichosporonaceae</taxon>
        <taxon>Vanrija</taxon>
    </lineage>
</organism>
<feature type="compositionally biased region" description="Acidic residues" evidence="1">
    <location>
        <begin position="95"/>
        <end position="108"/>
    </location>
</feature>
<dbReference type="RefSeq" id="XP_062625530.1">
    <property type="nucleotide sequence ID" value="XM_062769546.1"/>
</dbReference>
<proteinExistence type="predicted"/>
<dbReference type="EMBL" id="CP086715">
    <property type="protein sequence ID" value="WOO79498.1"/>
    <property type="molecule type" value="Genomic_DNA"/>
</dbReference>
<dbReference type="Proteomes" id="UP000827549">
    <property type="component" value="Chromosome 2"/>
</dbReference>
<protein>
    <submittedName>
        <fullName evidence="2">Uncharacterized protein</fullName>
    </submittedName>
</protein>
<name>A0AAF1BPJ6_9TREE</name>
<evidence type="ECO:0000313" key="3">
    <source>
        <dbReference type="Proteomes" id="UP000827549"/>
    </source>
</evidence>
<dbReference type="GeneID" id="87806267"/>
<sequence>MDKQLTSPLLIEPVGRATKLSPQATFTSLQSFLGTLQPSPARTQLERLADALGVETGAIAPSEEARREAERVAARAKARAERRAEREAARKAAEEAELEAAVEDEGDNEAAHERFVEAEDEAEEEGLGQANFDDVEGMEDRGDVEYGDVPESDHDEPDNEVDMDE</sequence>
<keyword evidence="3" id="KW-1185">Reference proteome</keyword>
<feature type="compositionally biased region" description="Acidic residues" evidence="1">
    <location>
        <begin position="145"/>
        <end position="165"/>
    </location>
</feature>
<feature type="compositionally biased region" description="Basic and acidic residues" evidence="1">
    <location>
        <begin position="77"/>
        <end position="94"/>
    </location>
</feature>
<evidence type="ECO:0000256" key="1">
    <source>
        <dbReference type="SAM" id="MobiDB-lite"/>
    </source>
</evidence>